<evidence type="ECO:0000259" key="1">
    <source>
        <dbReference type="Pfam" id="PF00149"/>
    </source>
</evidence>
<dbReference type="GO" id="GO:0016787">
    <property type="term" value="F:hydrolase activity"/>
    <property type="evidence" value="ECO:0007669"/>
    <property type="project" value="InterPro"/>
</dbReference>
<dbReference type="PANTHER" id="PTHR43143:SF1">
    <property type="entry name" value="SERINE_THREONINE-PROTEIN PHOSPHATASE CPPED1"/>
    <property type="match status" value="1"/>
</dbReference>
<dbReference type="InterPro" id="IPR051918">
    <property type="entry name" value="STPP_CPPED1"/>
</dbReference>
<reference evidence="3" key="1">
    <citation type="submission" date="2022-11" db="UniProtKB">
        <authorList>
            <consortium name="WormBaseParasite"/>
        </authorList>
    </citation>
    <scope>IDENTIFICATION</scope>
</reference>
<dbReference type="SUPFAM" id="SSF56300">
    <property type="entry name" value="Metallo-dependent phosphatases"/>
    <property type="match status" value="1"/>
</dbReference>
<dbReference type="InterPro" id="IPR004843">
    <property type="entry name" value="Calcineurin-like_PHP"/>
</dbReference>
<dbReference type="WBParaSite" id="nRc.2.0.1.t37875-RA">
    <property type="protein sequence ID" value="nRc.2.0.1.t37875-RA"/>
    <property type="gene ID" value="nRc.2.0.1.g37875"/>
</dbReference>
<evidence type="ECO:0000313" key="2">
    <source>
        <dbReference type="Proteomes" id="UP000887565"/>
    </source>
</evidence>
<dbReference type="Pfam" id="PF00149">
    <property type="entry name" value="Metallophos"/>
    <property type="match status" value="1"/>
</dbReference>
<dbReference type="OMA" id="DPQPWRL"/>
<organism evidence="2 3">
    <name type="scientific">Romanomermis culicivorax</name>
    <name type="common">Nematode worm</name>
    <dbReference type="NCBI Taxonomy" id="13658"/>
    <lineage>
        <taxon>Eukaryota</taxon>
        <taxon>Metazoa</taxon>
        <taxon>Ecdysozoa</taxon>
        <taxon>Nematoda</taxon>
        <taxon>Enoplea</taxon>
        <taxon>Dorylaimia</taxon>
        <taxon>Mermithida</taxon>
        <taxon>Mermithoidea</taxon>
        <taxon>Mermithidae</taxon>
        <taxon>Romanomermis</taxon>
    </lineage>
</organism>
<protein>
    <submittedName>
        <fullName evidence="3">Calcineurin-like phosphoesterase domain-containing protein</fullName>
    </submittedName>
</protein>
<dbReference type="InterPro" id="IPR029052">
    <property type="entry name" value="Metallo-depent_PP-like"/>
</dbReference>
<proteinExistence type="predicted"/>
<name>A0A915KHL1_ROMCU</name>
<dbReference type="AlphaFoldDB" id="A0A915KHL1"/>
<dbReference type="PANTHER" id="PTHR43143">
    <property type="entry name" value="METALLOPHOSPHOESTERASE, CALCINEURIN SUPERFAMILY"/>
    <property type="match status" value="1"/>
</dbReference>
<sequence>MAADTQFPWTEPHQKNLESERRISKNLIKNYFYSMSKLASKIHVDLKAIFINGDLTAFGHDHELSTFRELLQIPKSWTQVHLGLGNHDYANNVDDCFENQCSTRMVKYMMEQKALYSNMDVEVTHFPPANEEDWYTVVYRGSLAYSLDIGGIHIVQLHNYPTYANQWNSTNYLEDILEVFQINDSLEWLKRDLDDASNKNRSIIICMHDPILPRRFQNLIIKYKISAIFVGHYHSNIGLYDRNTESDDIVPVFGSGSAIYGTYLLVKFENQNRMQISAWNAKNGDVQKIALQNLEEDFQLG</sequence>
<dbReference type="Proteomes" id="UP000887565">
    <property type="component" value="Unplaced"/>
</dbReference>
<feature type="domain" description="Calcineurin-like phosphoesterase" evidence="1">
    <location>
        <begin position="46"/>
        <end position="235"/>
    </location>
</feature>
<keyword evidence="2" id="KW-1185">Reference proteome</keyword>
<evidence type="ECO:0000313" key="3">
    <source>
        <dbReference type="WBParaSite" id="nRc.2.0.1.t37875-RA"/>
    </source>
</evidence>
<dbReference type="Gene3D" id="3.60.21.10">
    <property type="match status" value="1"/>
</dbReference>
<accession>A0A915KHL1</accession>